<protein>
    <submittedName>
        <fullName evidence="1">Uncharacterized protein</fullName>
    </submittedName>
</protein>
<sequence>MRLYSEEGIPRNRVLLVLDMLKKVEASFALTCLATCLVFECCRMAPQDPPAGRCAPKPESYSIENRASCTFIRVLDIDSRRIPPEVAAVRCKCPGSACSERGDFRCQEVKERVKVSYPRNDDCGPRSSAFVNETLEVTTACICALSRTLSAADDELQRTSFAGPNATSLKRS</sequence>
<evidence type="ECO:0000313" key="2">
    <source>
        <dbReference type="Proteomes" id="UP000821845"/>
    </source>
</evidence>
<dbReference type="Proteomes" id="UP000821845">
    <property type="component" value="Chromosome 9"/>
</dbReference>
<accession>A0ACB7RKZ9</accession>
<evidence type="ECO:0000313" key="1">
    <source>
        <dbReference type="EMBL" id="KAH6923138.1"/>
    </source>
</evidence>
<gene>
    <name evidence="1" type="ORF">HPB50_023472</name>
</gene>
<proteinExistence type="predicted"/>
<keyword evidence="2" id="KW-1185">Reference proteome</keyword>
<name>A0ACB7RKZ9_HYAAI</name>
<comment type="caution">
    <text evidence="1">The sequence shown here is derived from an EMBL/GenBank/DDBJ whole genome shotgun (WGS) entry which is preliminary data.</text>
</comment>
<organism evidence="1 2">
    <name type="scientific">Hyalomma asiaticum</name>
    <name type="common">Tick</name>
    <dbReference type="NCBI Taxonomy" id="266040"/>
    <lineage>
        <taxon>Eukaryota</taxon>
        <taxon>Metazoa</taxon>
        <taxon>Ecdysozoa</taxon>
        <taxon>Arthropoda</taxon>
        <taxon>Chelicerata</taxon>
        <taxon>Arachnida</taxon>
        <taxon>Acari</taxon>
        <taxon>Parasitiformes</taxon>
        <taxon>Ixodida</taxon>
        <taxon>Ixodoidea</taxon>
        <taxon>Ixodidae</taxon>
        <taxon>Hyalomminae</taxon>
        <taxon>Hyalomma</taxon>
    </lineage>
</organism>
<dbReference type="EMBL" id="CM023489">
    <property type="protein sequence ID" value="KAH6923138.1"/>
    <property type="molecule type" value="Genomic_DNA"/>
</dbReference>
<reference evidence="1" key="1">
    <citation type="submission" date="2020-05" db="EMBL/GenBank/DDBJ databases">
        <title>Large-scale comparative analyses of tick genomes elucidate their genetic diversity and vector capacities.</title>
        <authorList>
            <person name="Jia N."/>
            <person name="Wang J."/>
            <person name="Shi W."/>
            <person name="Du L."/>
            <person name="Sun Y."/>
            <person name="Zhan W."/>
            <person name="Jiang J."/>
            <person name="Wang Q."/>
            <person name="Zhang B."/>
            <person name="Ji P."/>
            <person name="Sakyi L.B."/>
            <person name="Cui X."/>
            <person name="Yuan T."/>
            <person name="Jiang B."/>
            <person name="Yang W."/>
            <person name="Lam T.T.-Y."/>
            <person name="Chang Q."/>
            <person name="Ding S."/>
            <person name="Wang X."/>
            <person name="Zhu J."/>
            <person name="Ruan X."/>
            <person name="Zhao L."/>
            <person name="Wei J."/>
            <person name="Que T."/>
            <person name="Du C."/>
            <person name="Cheng J."/>
            <person name="Dai P."/>
            <person name="Han X."/>
            <person name="Huang E."/>
            <person name="Gao Y."/>
            <person name="Liu J."/>
            <person name="Shao H."/>
            <person name="Ye R."/>
            <person name="Li L."/>
            <person name="Wei W."/>
            <person name="Wang X."/>
            <person name="Wang C."/>
            <person name="Yang T."/>
            <person name="Huo Q."/>
            <person name="Li W."/>
            <person name="Guo W."/>
            <person name="Chen H."/>
            <person name="Zhou L."/>
            <person name="Ni X."/>
            <person name="Tian J."/>
            <person name="Zhou Y."/>
            <person name="Sheng Y."/>
            <person name="Liu T."/>
            <person name="Pan Y."/>
            <person name="Xia L."/>
            <person name="Li J."/>
            <person name="Zhao F."/>
            <person name="Cao W."/>
        </authorList>
    </citation>
    <scope>NUCLEOTIDE SEQUENCE</scope>
    <source>
        <strain evidence="1">Hyas-2018</strain>
    </source>
</reference>